<name>A0A9W4SRU1_9GLOM</name>
<organism evidence="2 3">
    <name type="scientific">Funneliformis geosporum</name>
    <dbReference type="NCBI Taxonomy" id="1117311"/>
    <lineage>
        <taxon>Eukaryota</taxon>
        <taxon>Fungi</taxon>
        <taxon>Fungi incertae sedis</taxon>
        <taxon>Mucoromycota</taxon>
        <taxon>Glomeromycotina</taxon>
        <taxon>Glomeromycetes</taxon>
        <taxon>Glomerales</taxon>
        <taxon>Glomeraceae</taxon>
        <taxon>Funneliformis</taxon>
    </lineage>
</organism>
<dbReference type="EMBL" id="CAMKVN010001879">
    <property type="protein sequence ID" value="CAI2178568.1"/>
    <property type="molecule type" value="Genomic_DNA"/>
</dbReference>
<proteinExistence type="predicted"/>
<dbReference type="Proteomes" id="UP001153678">
    <property type="component" value="Unassembled WGS sequence"/>
</dbReference>
<sequence length="43" mass="4945">MIKKPEIVLNRKSQDQYLEPTDDETNETGDAREKSPSVIALER</sequence>
<evidence type="ECO:0000313" key="2">
    <source>
        <dbReference type="EMBL" id="CAI2178568.1"/>
    </source>
</evidence>
<feature type="region of interest" description="Disordered" evidence="1">
    <location>
        <begin position="1"/>
        <end position="43"/>
    </location>
</feature>
<protein>
    <submittedName>
        <fullName evidence="2">792_t:CDS:1</fullName>
    </submittedName>
</protein>
<gene>
    <name evidence="2" type="ORF">FWILDA_LOCUS8652</name>
</gene>
<dbReference type="AlphaFoldDB" id="A0A9W4SRU1"/>
<evidence type="ECO:0000313" key="3">
    <source>
        <dbReference type="Proteomes" id="UP001153678"/>
    </source>
</evidence>
<keyword evidence="3" id="KW-1185">Reference proteome</keyword>
<feature type="compositionally biased region" description="Basic and acidic residues" evidence="1">
    <location>
        <begin position="29"/>
        <end position="43"/>
    </location>
</feature>
<comment type="caution">
    <text evidence="2">The sequence shown here is derived from an EMBL/GenBank/DDBJ whole genome shotgun (WGS) entry which is preliminary data.</text>
</comment>
<reference evidence="2" key="1">
    <citation type="submission" date="2022-08" db="EMBL/GenBank/DDBJ databases">
        <authorList>
            <person name="Kallberg Y."/>
            <person name="Tangrot J."/>
            <person name="Rosling A."/>
        </authorList>
    </citation>
    <scope>NUCLEOTIDE SEQUENCE</scope>
    <source>
        <strain evidence="2">Wild A</strain>
    </source>
</reference>
<evidence type="ECO:0000256" key="1">
    <source>
        <dbReference type="SAM" id="MobiDB-lite"/>
    </source>
</evidence>
<accession>A0A9W4SRU1</accession>